<name>A0AAV6QCJ4_SOLSE</name>
<evidence type="ECO:0000313" key="9">
    <source>
        <dbReference type="Proteomes" id="UP000693946"/>
    </source>
</evidence>
<accession>A0AAV6QCJ4</accession>
<organism evidence="8 9">
    <name type="scientific">Solea senegalensis</name>
    <name type="common">Senegalese sole</name>
    <dbReference type="NCBI Taxonomy" id="28829"/>
    <lineage>
        <taxon>Eukaryota</taxon>
        <taxon>Metazoa</taxon>
        <taxon>Chordata</taxon>
        <taxon>Craniata</taxon>
        <taxon>Vertebrata</taxon>
        <taxon>Euteleostomi</taxon>
        <taxon>Actinopterygii</taxon>
        <taxon>Neopterygii</taxon>
        <taxon>Teleostei</taxon>
        <taxon>Neoteleostei</taxon>
        <taxon>Acanthomorphata</taxon>
        <taxon>Carangaria</taxon>
        <taxon>Pleuronectiformes</taxon>
        <taxon>Pleuronectoidei</taxon>
        <taxon>Soleidae</taxon>
        <taxon>Solea</taxon>
    </lineage>
</organism>
<evidence type="ECO:0000313" key="8">
    <source>
        <dbReference type="EMBL" id="KAG7486220.1"/>
    </source>
</evidence>
<sequence length="262" mass="28472">MKILLVVVYCFSAVCVRTSGVLEVSGHVGGEVSIHCSVGGTKANNTEPNNMYFCKGVCARENIVVEMEKQRSDASGEGKYSMEVKKGYGLFNVTIKKLTRIDAGRYCCGVEETFNVLHQEINLLVLDAPTVPPGSLPHGSFQSTTESSRAAVPRTTTDKTNKRATTNLTDTTVVIIISVSLALLVCALIPLVFYGNWRSNSGQSRSEANKDKVDYCEENADGSTSTMGMVKLQSLELYPECSAQDPSQYAAVYQELDPKTLD</sequence>
<dbReference type="SMART" id="SM00409">
    <property type="entry name" value="IG"/>
    <property type="match status" value="1"/>
</dbReference>
<evidence type="ECO:0000256" key="5">
    <source>
        <dbReference type="SAM" id="Phobius"/>
    </source>
</evidence>
<evidence type="ECO:0000256" key="6">
    <source>
        <dbReference type="SAM" id="SignalP"/>
    </source>
</evidence>
<evidence type="ECO:0000259" key="7">
    <source>
        <dbReference type="SMART" id="SM00409"/>
    </source>
</evidence>
<comment type="subcellular location">
    <subcellularLocation>
        <location evidence="1">Membrane</location>
    </subcellularLocation>
</comment>
<feature type="transmembrane region" description="Helical" evidence="5">
    <location>
        <begin position="173"/>
        <end position="195"/>
    </location>
</feature>
<keyword evidence="6" id="KW-0732">Signal</keyword>
<dbReference type="InterPro" id="IPR013106">
    <property type="entry name" value="Ig_V-set"/>
</dbReference>
<proteinExistence type="predicted"/>
<dbReference type="InterPro" id="IPR050671">
    <property type="entry name" value="CD300_family_receptors"/>
</dbReference>
<dbReference type="Pfam" id="PF07686">
    <property type="entry name" value="V-set"/>
    <property type="match status" value="1"/>
</dbReference>
<feature type="chain" id="PRO_5043719941" evidence="6">
    <location>
        <begin position="19"/>
        <end position="262"/>
    </location>
</feature>
<keyword evidence="9" id="KW-1185">Reference proteome</keyword>
<gene>
    <name evidence="8" type="ORF">JOB18_027399</name>
</gene>
<evidence type="ECO:0000256" key="3">
    <source>
        <dbReference type="ARBA" id="ARBA00023136"/>
    </source>
</evidence>
<keyword evidence="2 5" id="KW-0812">Transmembrane</keyword>
<reference evidence="8 9" key="1">
    <citation type="journal article" date="2021" name="Sci. Rep.">
        <title>Chromosome anchoring in Senegalese sole (Solea senegalensis) reveals sex-associated markers and genome rearrangements in flatfish.</title>
        <authorList>
            <person name="Guerrero-Cozar I."/>
            <person name="Gomez-Garrido J."/>
            <person name="Berbel C."/>
            <person name="Martinez-Blanch J.F."/>
            <person name="Alioto T."/>
            <person name="Claros M.G."/>
            <person name="Gagnaire P.A."/>
            <person name="Manchado M."/>
        </authorList>
    </citation>
    <scope>NUCLEOTIDE SEQUENCE [LARGE SCALE GENOMIC DNA]</scope>
    <source>
        <strain evidence="8">Sse05_10M</strain>
    </source>
</reference>
<evidence type="ECO:0000256" key="2">
    <source>
        <dbReference type="ARBA" id="ARBA00022692"/>
    </source>
</evidence>
<protein>
    <submittedName>
        <fullName evidence="8">CMRF35-like molecule 3</fullName>
    </submittedName>
</protein>
<dbReference type="EMBL" id="JAGKHQ010000018">
    <property type="protein sequence ID" value="KAG7486220.1"/>
    <property type="molecule type" value="Genomic_DNA"/>
</dbReference>
<evidence type="ECO:0000256" key="4">
    <source>
        <dbReference type="SAM" id="MobiDB-lite"/>
    </source>
</evidence>
<dbReference type="AlphaFoldDB" id="A0AAV6QCJ4"/>
<comment type="caution">
    <text evidence="8">The sequence shown here is derived from an EMBL/GenBank/DDBJ whole genome shotgun (WGS) entry which is preliminary data.</text>
</comment>
<dbReference type="InterPro" id="IPR003599">
    <property type="entry name" value="Ig_sub"/>
</dbReference>
<feature type="region of interest" description="Disordered" evidence="4">
    <location>
        <begin position="135"/>
        <end position="160"/>
    </location>
</feature>
<keyword evidence="5" id="KW-1133">Transmembrane helix</keyword>
<evidence type="ECO:0000256" key="1">
    <source>
        <dbReference type="ARBA" id="ARBA00004370"/>
    </source>
</evidence>
<feature type="signal peptide" evidence="6">
    <location>
        <begin position="1"/>
        <end position="18"/>
    </location>
</feature>
<dbReference type="GO" id="GO:0004888">
    <property type="term" value="F:transmembrane signaling receptor activity"/>
    <property type="evidence" value="ECO:0007669"/>
    <property type="project" value="TreeGrafter"/>
</dbReference>
<dbReference type="PANTHER" id="PTHR11860">
    <property type="entry name" value="POLYMERIC-IMMUNOGLOBULIN RECEPTOR"/>
    <property type="match status" value="1"/>
</dbReference>
<dbReference type="PANTHER" id="PTHR11860:SF87">
    <property type="entry name" value="CMRF35-LIKE MOLECULE 8"/>
    <property type="match status" value="1"/>
</dbReference>
<feature type="domain" description="Immunoglobulin" evidence="7">
    <location>
        <begin position="21"/>
        <end position="126"/>
    </location>
</feature>
<dbReference type="GO" id="GO:0005886">
    <property type="term" value="C:plasma membrane"/>
    <property type="evidence" value="ECO:0007669"/>
    <property type="project" value="TreeGrafter"/>
</dbReference>
<keyword evidence="3 5" id="KW-0472">Membrane</keyword>
<dbReference type="Proteomes" id="UP000693946">
    <property type="component" value="Linkage Group LG6"/>
</dbReference>